<dbReference type="EMBL" id="FZQP02001226">
    <property type="protein sequence ID" value="VVC92175.1"/>
    <property type="molecule type" value="Genomic_DNA"/>
</dbReference>
<keyword evidence="3" id="KW-1185">Reference proteome</keyword>
<name>A0A5E4Q541_9NEOP</name>
<gene>
    <name evidence="2" type="ORF">LSINAPIS_LOCUS4678</name>
</gene>
<evidence type="ECO:0000313" key="2">
    <source>
        <dbReference type="EMBL" id="VVC92175.1"/>
    </source>
</evidence>
<protein>
    <submittedName>
        <fullName evidence="2">Uncharacterized protein</fullName>
    </submittedName>
</protein>
<organism evidence="2 3">
    <name type="scientific">Leptidea sinapis</name>
    <dbReference type="NCBI Taxonomy" id="189913"/>
    <lineage>
        <taxon>Eukaryota</taxon>
        <taxon>Metazoa</taxon>
        <taxon>Ecdysozoa</taxon>
        <taxon>Arthropoda</taxon>
        <taxon>Hexapoda</taxon>
        <taxon>Insecta</taxon>
        <taxon>Pterygota</taxon>
        <taxon>Neoptera</taxon>
        <taxon>Endopterygota</taxon>
        <taxon>Lepidoptera</taxon>
        <taxon>Glossata</taxon>
        <taxon>Ditrysia</taxon>
        <taxon>Papilionoidea</taxon>
        <taxon>Pieridae</taxon>
        <taxon>Dismorphiinae</taxon>
        <taxon>Leptidea</taxon>
    </lineage>
</organism>
<evidence type="ECO:0000313" key="3">
    <source>
        <dbReference type="Proteomes" id="UP000324832"/>
    </source>
</evidence>
<sequence length="68" mass="7561">MDSIIFHRYGLSSTQTEEGVEHQHIPTASDAASDLQRRGTVTARPVNIIDVHSPIGESHLHQLSLHCY</sequence>
<dbReference type="Proteomes" id="UP000324832">
    <property type="component" value="Unassembled WGS sequence"/>
</dbReference>
<feature type="region of interest" description="Disordered" evidence="1">
    <location>
        <begin position="15"/>
        <end position="36"/>
    </location>
</feature>
<accession>A0A5E4Q541</accession>
<reference evidence="2 3" key="1">
    <citation type="submission" date="2017-07" db="EMBL/GenBank/DDBJ databases">
        <authorList>
            <person name="Talla V."/>
            <person name="Backstrom N."/>
        </authorList>
    </citation>
    <scope>NUCLEOTIDE SEQUENCE [LARGE SCALE GENOMIC DNA]</scope>
</reference>
<evidence type="ECO:0000256" key="1">
    <source>
        <dbReference type="SAM" id="MobiDB-lite"/>
    </source>
</evidence>
<proteinExistence type="predicted"/>
<dbReference type="AlphaFoldDB" id="A0A5E4Q541"/>